<evidence type="ECO:0000313" key="3">
    <source>
        <dbReference type="Proteomes" id="UP001353858"/>
    </source>
</evidence>
<evidence type="ECO:0000313" key="2">
    <source>
        <dbReference type="EMBL" id="KAK4874312.1"/>
    </source>
</evidence>
<feature type="region of interest" description="Disordered" evidence="1">
    <location>
        <begin position="1"/>
        <end position="43"/>
    </location>
</feature>
<accession>A0AAN7PS21</accession>
<keyword evidence="3" id="KW-1185">Reference proteome</keyword>
<dbReference type="AlphaFoldDB" id="A0AAN7PS21"/>
<organism evidence="2 3">
    <name type="scientific">Aquatica leii</name>
    <dbReference type="NCBI Taxonomy" id="1421715"/>
    <lineage>
        <taxon>Eukaryota</taxon>
        <taxon>Metazoa</taxon>
        <taxon>Ecdysozoa</taxon>
        <taxon>Arthropoda</taxon>
        <taxon>Hexapoda</taxon>
        <taxon>Insecta</taxon>
        <taxon>Pterygota</taxon>
        <taxon>Neoptera</taxon>
        <taxon>Endopterygota</taxon>
        <taxon>Coleoptera</taxon>
        <taxon>Polyphaga</taxon>
        <taxon>Elateriformia</taxon>
        <taxon>Elateroidea</taxon>
        <taxon>Lampyridae</taxon>
        <taxon>Luciolinae</taxon>
        <taxon>Aquatica</taxon>
    </lineage>
</organism>
<dbReference type="EMBL" id="JARPUR010000006">
    <property type="protein sequence ID" value="KAK4874312.1"/>
    <property type="molecule type" value="Genomic_DNA"/>
</dbReference>
<sequence length="219" mass="24735">MQKVSSTTFADFSSVPASSPKPRDAHTEEDSPDLLSSESDSESVPVGVAMAASPYSLKSGSVAEDNELAMTVLDLQNLDVTNQSVQTEEFYNNTGNFLKEILEVKNLLLLFDIRLQIIETYIQGGERRKVCYLRRNMGNNEKDCIYKILHSCFSLDLARRCSLMGKHNNIKLDGMAIINAIKDAALQNYPNLTNEKFKSALMDWFQSAELRHKRYLQKQ</sequence>
<dbReference type="Proteomes" id="UP001353858">
    <property type="component" value="Unassembled WGS sequence"/>
</dbReference>
<protein>
    <submittedName>
        <fullName evidence="2">Uncharacterized protein</fullName>
    </submittedName>
</protein>
<gene>
    <name evidence="2" type="ORF">RN001_013672</name>
</gene>
<reference evidence="3" key="1">
    <citation type="submission" date="2023-01" db="EMBL/GenBank/DDBJ databases">
        <title>Key to firefly adult light organ development and bioluminescence: homeobox transcription factors regulate luciferase expression and transportation to peroxisome.</title>
        <authorList>
            <person name="Fu X."/>
        </authorList>
    </citation>
    <scope>NUCLEOTIDE SEQUENCE [LARGE SCALE GENOMIC DNA]</scope>
</reference>
<name>A0AAN7PS21_9COLE</name>
<feature type="compositionally biased region" description="Polar residues" evidence="1">
    <location>
        <begin position="1"/>
        <end position="17"/>
    </location>
</feature>
<comment type="caution">
    <text evidence="2">The sequence shown here is derived from an EMBL/GenBank/DDBJ whole genome shotgun (WGS) entry which is preliminary data.</text>
</comment>
<proteinExistence type="predicted"/>
<evidence type="ECO:0000256" key="1">
    <source>
        <dbReference type="SAM" id="MobiDB-lite"/>
    </source>
</evidence>
<feature type="compositionally biased region" description="Low complexity" evidence="1">
    <location>
        <begin position="33"/>
        <end position="43"/>
    </location>
</feature>